<evidence type="ECO:0000313" key="2">
    <source>
        <dbReference type="Proteomes" id="UP000266188"/>
    </source>
</evidence>
<keyword evidence="2" id="KW-1185">Reference proteome</keyword>
<name>A0A3A2ZEQ0_9EURO</name>
<proteinExistence type="predicted"/>
<reference evidence="2" key="1">
    <citation type="submission" date="2017-02" db="EMBL/GenBank/DDBJ databases">
        <authorList>
            <person name="Tafer H."/>
            <person name="Lopandic K."/>
        </authorList>
    </citation>
    <scope>NUCLEOTIDE SEQUENCE [LARGE SCALE GENOMIC DNA]</scope>
    <source>
        <strain evidence="2">CBS 366.77</strain>
    </source>
</reference>
<accession>A0A3A2ZEQ0</accession>
<comment type="caution">
    <text evidence="1">The sequence shown here is derived from an EMBL/GenBank/DDBJ whole genome shotgun (WGS) entry which is preliminary data.</text>
</comment>
<gene>
    <name evidence="1" type="ORF">PHISCL_06584</name>
</gene>
<dbReference type="EMBL" id="MVGC01000254">
    <property type="protein sequence ID" value="RJE21070.1"/>
    <property type="molecule type" value="Genomic_DNA"/>
</dbReference>
<sequence length="153" mass="17677">MELRYDLAALGPLNLFAFTSAMHSEIFQYRNSWGTVQLLPPIQNALRNWRDIWQLSTTLPSISPDVLDSSDIPADRMWERHGFWKHCPEYWLLADLMVTHLSEICASPGERLADQSQADCLYGPVDSILNKYDQTSMRQVNELISSFQKCQIR</sequence>
<protein>
    <submittedName>
        <fullName evidence="1">Uncharacterized protein</fullName>
    </submittedName>
</protein>
<dbReference type="AlphaFoldDB" id="A0A3A2ZEQ0"/>
<dbReference type="OrthoDB" id="654211at2759"/>
<organism evidence="1 2">
    <name type="scientific">Aspergillus sclerotialis</name>
    <dbReference type="NCBI Taxonomy" id="2070753"/>
    <lineage>
        <taxon>Eukaryota</taxon>
        <taxon>Fungi</taxon>
        <taxon>Dikarya</taxon>
        <taxon>Ascomycota</taxon>
        <taxon>Pezizomycotina</taxon>
        <taxon>Eurotiomycetes</taxon>
        <taxon>Eurotiomycetidae</taxon>
        <taxon>Eurotiales</taxon>
        <taxon>Aspergillaceae</taxon>
        <taxon>Aspergillus</taxon>
        <taxon>Aspergillus subgen. Polypaecilum</taxon>
    </lineage>
</organism>
<evidence type="ECO:0000313" key="1">
    <source>
        <dbReference type="EMBL" id="RJE21070.1"/>
    </source>
</evidence>
<dbReference type="Proteomes" id="UP000266188">
    <property type="component" value="Unassembled WGS sequence"/>
</dbReference>
<dbReference type="STRING" id="2070753.A0A3A2ZEQ0"/>